<keyword evidence="2" id="KW-1185">Reference proteome</keyword>
<accession>A0A9N9AD98</accession>
<dbReference type="Proteomes" id="UP000789759">
    <property type="component" value="Unassembled WGS sequence"/>
</dbReference>
<protein>
    <submittedName>
        <fullName evidence="1">3792_t:CDS:1</fullName>
    </submittedName>
</protein>
<comment type="caution">
    <text evidence="1">The sequence shown here is derived from an EMBL/GenBank/DDBJ whole genome shotgun (WGS) entry which is preliminary data.</text>
</comment>
<dbReference type="EMBL" id="CAJVQA010001794">
    <property type="protein sequence ID" value="CAG8526291.1"/>
    <property type="molecule type" value="Genomic_DNA"/>
</dbReference>
<dbReference type="AlphaFoldDB" id="A0A9N9AD98"/>
<sequence length="164" mass="18968">MSKQSQKDHQGELISAYLQKKAQDFINDSYYKLDNNICTLRLQNKNLRQENTCLTKYKTIADTKIQSLSVRLARAKQNKQKQISKIRAAIHRAKQIQPAQFQHAVDQLFKVDNKEYNARFVKLATDISNIGQTFIHATVECTKAFYQFLTGEMPQQWITPSTLA</sequence>
<reference evidence="1" key="1">
    <citation type="submission" date="2021-06" db="EMBL/GenBank/DDBJ databases">
        <authorList>
            <person name="Kallberg Y."/>
            <person name="Tangrot J."/>
            <person name="Rosling A."/>
        </authorList>
    </citation>
    <scope>NUCLEOTIDE SEQUENCE</scope>
    <source>
        <strain evidence="1">FL966</strain>
    </source>
</reference>
<dbReference type="OrthoDB" id="2442380at2759"/>
<gene>
    <name evidence="1" type="ORF">CPELLU_LOCUS3630</name>
</gene>
<evidence type="ECO:0000313" key="2">
    <source>
        <dbReference type="Proteomes" id="UP000789759"/>
    </source>
</evidence>
<name>A0A9N9AD98_9GLOM</name>
<evidence type="ECO:0000313" key="1">
    <source>
        <dbReference type="EMBL" id="CAG8526291.1"/>
    </source>
</evidence>
<organism evidence="1 2">
    <name type="scientific">Cetraspora pellucida</name>
    <dbReference type="NCBI Taxonomy" id="1433469"/>
    <lineage>
        <taxon>Eukaryota</taxon>
        <taxon>Fungi</taxon>
        <taxon>Fungi incertae sedis</taxon>
        <taxon>Mucoromycota</taxon>
        <taxon>Glomeromycotina</taxon>
        <taxon>Glomeromycetes</taxon>
        <taxon>Diversisporales</taxon>
        <taxon>Gigasporaceae</taxon>
        <taxon>Cetraspora</taxon>
    </lineage>
</organism>
<proteinExistence type="predicted"/>